<keyword evidence="1" id="KW-0812">Transmembrane</keyword>
<accession>A0A319BH56</accession>
<name>A0A319BH56_ASPVC</name>
<dbReference type="RefSeq" id="XP_025565751.1">
    <property type="nucleotide sequence ID" value="XM_025701873.1"/>
</dbReference>
<keyword evidence="3" id="KW-1185">Reference proteome</keyword>
<keyword evidence="1" id="KW-1133">Transmembrane helix</keyword>
<feature type="transmembrane region" description="Helical" evidence="1">
    <location>
        <begin position="66"/>
        <end position="84"/>
    </location>
</feature>
<evidence type="ECO:0000313" key="2">
    <source>
        <dbReference type="EMBL" id="PYH71957.1"/>
    </source>
</evidence>
<proteinExistence type="predicted"/>
<reference evidence="2" key="1">
    <citation type="submission" date="2016-12" db="EMBL/GenBank/DDBJ databases">
        <title>The genomes of Aspergillus section Nigri reveals drivers in fungal speciation.</title>
        <authorList>
            <consortium name="DOE Joint Genome Institute"/>
            <person name="Vesth T.C."/>
            <person name="Nybo J."/>
            <person name="Theobald S."/>
            <person name="Brandl J."/>
            <person name="Frisvad J.C."/>
            <person name="Nielsen K.F."/>
            <person name="Lyhne E.K."/>
            <person name="Kogle M.E."/>
            <person name="Kuo A."/>
            <person name="Riley R."/>
            <person name="Clum A."/>
            <person name="Nolan M."/>
            <person name="Lipzen A."/>
            <person name="Salamov A."/>
            <person name="Henrissat B."/>
            <person name="Wiebenga A."/>
            <person name="De Vries R.P."/>
            <person name="Grigoriev I.V."/>
            <person name="Mortensen U.H."/>
            <person name="Andersen M.R."/>
            <person name="Baker S.E."/>
        </authorList>
    </citation>
    <scope>NUCLEOTIDE SEQUENCE [LARGE SCALE GENOMIC DNA]</scope>
    <source>
        <strain evidence="2">CBS 113365</strain>
    </source>
</reference>
<dbReference type="Proteomes" id="UP000248405">
    <property type="component" value="Unassembled WGS sequence"/>
</dbReference>
<keyword evidence="1" id="KW-0472">Membrane</keyword>
<sequence>MGFLFIFPPFELQIPQASHSSLRESQCGRWFLTRNETRVGWFPFLHRPSRFPFPFPTKPGSSTATTTYQLILLLLVTTITIYYYHRYSPAKNTLRLPKLQYNRYHSRLLPLLALHSFYSLFSSSPSPLFPSLSFPPPPPFNQIHLLHTSPWNYNATSGYTSIFPSVQLDSVIFPPGTGTPARHPTPSALSLPGSSTTYYYLPLPLLPLHRQSPS</sequence>
<gene>
    <name evidence="2" type="ORF">BO88DRAFT_202734</name>
</gene>
<dbReference type="AlphaFoldDB" id="A0A319BH56"/>
<evidence type="ECO:0000313" key="3">
    <source>
        <dbReference type="Proteomes" id="UP000248405"/>
    </source>
</evidence>
<dbReference type="EMBL" id="KZ821617">
    <property type="protein sequence ID" value="PYH71957.1"/>
    <property type="molecule type" value="Genomic_DNA"/>
</dbReference>
<organism evidence="2 3">
    <name type="scientific">Aspergillus vadensis (strain CBS 113365 / IMI 142717 / IBT 24658)</name>
    <dbReference type="NCBI Taxonomy" id="1448311"/>
    <lineage>
        <taxon>Eukaryota</taxon>
        <taxon>Fungi</taxon>
        <taxon>Dikarya</taxon>
        <taxon>Ascomycota</taxon>
        <taxon>Pezizomycotina</taxon>
        <taxon>Eurotiomycetes</taxon>
        <taxon>Eurotiomycetidae</taxon>
        <taxon>Eurotiales</taxon>
        <taxon>Aspergillaceae</taxon>
        <taxon>Aspergillus</taxon>
        <taxon>Aspergillus subgen. Circumdati</taxon>
    </lineage>
</organism>
<dbReference type="GeneID" id="37206465"/>
<protein>
    <submittedName>
        <fullName evidence="2">Uncharacterized protein</fullName>
    </submittedName>
</protein>
<evidence type="ECO:0000256" key="1">
    <source>
        <dbReference type="SAM" id="Phobius"/>
    </source>
</evidence>